<evidence type="ECO:0000313" key="2">
    <source>
        <dbReference type="EMBL" id="ONK75852.1"/>
    </source>
</evidence>
<feature type="region of interest" description="Disordered" evidence="1">
    <location>
        <begin position="67"/>
        <end position="93"/>
    </location>
</feature>
<dbReference type="Proteomes" id="UP000243459">
    <property type="component" value="Chromosome 3"/>
</dbReference>
<dbReference type="AlphaFoldDB" id="A0A5P1FCM9"/>
<accession>A0A5P1FCM9</accession>
<name>A0A5P1FCM9_ASPOF</name>
<sequence length="147" mass="16305">MTKQQLPELLLLLQTAAQRAVCNSSSSFELLLQSAAQRTAAAAVADISLGCCCCAVIRKRVQRKRKEGVVMTSQSPTQKKRGRGYDKPKWGKSGKESIAFTEDGLCVDPKDAQLFRYNDLLCNGPMQKGRPMLLNSWFRGRAKKLLV</sequence>
<gene>
    <name evidence="2" type="ORF">A4U43_C03F21230</name>
</gene>
<organism evidence="2 3">
    <name type="scientific">Asparagus officinalis</name>
    <name type="common">Garden asparagus</name>
    <dbReference type="NCBI Taxonomy" id="4686"/>
    <lineage>
        <taxon>Eukaryota</taxon>
        <taxon>Viridiplantae</taxon>
        <taxon>Streptophyta</taxon>
        <taxon>Embryophyta</taxon>
        <taxon>Tracheophyta</taxon>
        <taxon>Spermatophyta</taxon>
        <taxon>Magnoliopsida</taxon>
        <taxon>Liliopsida</taxon>
        <taxon>Asparagales</taxon>
        <taxon>Asparagaceae</taxon>
        <taxon>Asparagoideae</taxon>
        <taxon>Asparagus</taxon>
    </lineage>
</organism>
<evidence type="ECO:0000256" key="1">
    <source>
        <dbReference type="SAM" id="MobiDB-lite"/>
    </source>
</evidence>
<dbReference type="EMBL" id="CM007383">
    <property type="protein sequence ID" value="ONK75852.1"/>
    <property type="molecule type" value="Genomic_DNA"/>
</dbReference>
<proteinExistence type="predicted"/>
<feature type="compositionally biased region" description="Basic and acidic residues" evidence="1">
    <location>
        <begin position="83"/>
        <end position="93"/>
    </location>
</feature>
<reference evidence="3" key="1">
    <citation type="journal article" date="2017" name="Nat. Commun.">
        <title>The asparagus genome sheds light on the origin and evolution of a young Y chromosome.</title>
        <authorList>
            <person name="Harkess A."/>
            <person name="Zhou J."/>
            <person name="Xu C."/>
            <person name="Bowers J.E."/>
            <person name="Van der Hulst R."/>
            <person name="Ayyampalayam S."/>
            <person name="Mercati F."/>
            <person name="Riccardi P."/>
            <person name="McKain M.R."/>
            <person name="Kakrana A."/>
            <person name="Tang H."/>
            <person name="Ray J."/>
            <person name="Groenendijk J."/>
            <person name="Arikit S."/>
            <person name="Mathioni S.M."/>
            <person name="Nakano M."/>
            <person name="Shan H."/>
            <person name="Telgmann-Rauber A."/>
            <person name="Kanno A."/>
            <person name="Yue Z."/>
            <person name="Chen H."/>
            <person name="Li W."/>
            <person name="Chen Y."/>
            <person name="Xu X."/>
            <person name="Zhang Y."/>
            <person name="Luo S."/>
            <person name="Chen H."/>
            <person name="Gao J."/>
            <person name="Mao Z."/>
            <person name="Pires J.C."/>
            <person name="Luo M."/>
            <person name="Kudrna D."/>
            <person name="Wing R.A."/>
            <person name="Meyers B.C."/>
            <person name="Yi K."/>
            <person name="Kong H."/>
            <person name="Lavrijsen P."/>
            <person name="Sunseri F."/>
            <person name="Falavigna A."/>
            <person name="Ye Y."/>
            <person name="Leebens-Mack J.H."/>
            <person name="Chen G."/>
        </authorList>
    </citation>
    <scope>NUCLEOTIDE SEQUENCE [LARGE SCALE GENOMIC DNA]</scope>
    <source>
        <strain evidence="3">cv. DH0086</strain>
    </source>
</reference>
<dbReference type="Gramene" id="ONK75852">
    <property type="protein sequence ID" value="ONK75852"/>
    <property type="gene ID" value="A4U43_C03F21230"/>
</dbReference>
<evidence type="ECO:0000313" key="3">
    <source>
        <dbReference type="Proteomes" id="UP000243459"/>
    </source>
</evidence>
<protein>
    <submittedName>
        <fullName evidence="2">Uncharacterized protein</fullName>
    </submittedName>
</protein>
<keyword evidence="3" id="KW-1185">Reference proteome</keyword>